<feature type="region of interest" description="Disordered" evidence="3">
    <location>
        <begin position="1"/>
        <end position="21"/>
    </location>
</feature>
<evidence type="ECO:0000259" key="4">
    <source>
        <dbReference type="PROSITE" id="PS50105"/>
    </source>
</evidence>
<gene>
    <name evidence="5" type="ORF">BpHYR1_050437</name>
</gene>
<dbReference type="PANTHER" id="PTHR12587">
    <property type="entry name" value="LAR INTERACTING PROTEIN LIP -RELATED PROTEIN"/>
    <property type="match status" value="1"/>
</dbReference>
<dbReference type="Pfam" id="PF00536">
    <property type="entry name" value="SAM_1"/>
    <property type="match status" value="2"/>
</dbReference>
<evidence type="ECO:0000256" key="1">
    <source>
        <dbReference type="ARBA" id="ARBA00022737"/>
    </source>
</evidence>
<protein>
    <submittedName>
        <fullName evidence="5">Liprin-beta</fullName>
    </submittedName>
</protein>
<sequence length="394" mass="44594">MRTSLVNINDSTNTSSLSKNGHSFKRGGFRSTANARLQSSSQELDTLTFSKWPTSQVCEFLHKNGFESYFDGQFAHKWIKNGLHLLQASQYDYEKELGMKNALHRKKLSLLLQSIINSSHLGPESKNLAQLDQYWVLKWLDDIGLPQYKDVFALNLFDGRMLMHINNDDFHHLNINSELHFLSIKRAIHVLRLNSFEPECLRRRPSGDELADKSEVMLWTNHRVMEWLRTIDLSEYAPNLRGSGVHGGLMLFEARFNATLLADILAIPASKTLLRRHLTTLFNDLIGEQMLDLKRKAEAQALTHQLTAFSKVKHVKKGTMAMAGLFSAAHKRTKSQDSRDFLSIAPLVHLDSETGFVAQSATLPANPANYSDDVASFKSKLSLMTQENLPTSIV</sequence>
<dbReference type="PROSITE" id="PS50105">
    <property type="entry name" value="SAM_DOMAIN"/>
    <property type="match status" value="2"/>
</dbReference>
<evidence type="ECO:0000256" key="2">
    <source>
        <dbReference type="ARBA" id="ARBA00023054"/>
    </source>
</evidence>
<comment type="caution">
    <text evidence="5">The sequence shown here is derived from an EMBL/GenBank/DDBJ whole genome shotgun (WGS) entry which is preliminary data.</text>
</comment>
<keyword evidence="6" id="KW-1185">Reference proteome</keyword>
<name>A0A3M7R8N7_BRAPC</name>
<dbReference type="InterPro" id="IPR029515">
    <property type="entry name" value="Liprin"/>
</dbReference>
<dbReference type="Proteomes" id="UP000276133">
    <property type="component" value="Unassembled WGS sequence"/>
</dbReference>
<dbReference type="GO" id="GO:0048786">
    <property type="term" value="C:presynaptic active zone"/>
    <property type="evidence" value="ECO:0007669"/>
    <property type="project" value="TreeGrafter"/>
</dbReference>
<keyword evidence="2" id="KW-0175">Coiled coil</keyword>
<reference evidence="5 6" key="1">
    <citation type="journal article" date="2018" name="Sci. Rep.">
        <title>Genomic signatures of local adaptation to the degree of environmental predictability in rotifers.</title>
        <authorList>
            <person name="Franch-Gras L."/>
            <person name="Hahn C."/>
            <person name="Garcia-Roger E.M."/>
            <person name="Carmona M.J."/>
            <person name="Serra M."/>
            <person name="Gomez A."/>
        </authorList>
    </citation>
    <scope>NUCLEOTIDE SEQUENCE [LARGE SCALE GENOMIC DNA]</scope>
    <source>
        <strain evidence="5">HYR1</strain>
    </source>
</reference>
<evidence type="ECO:0000313" key="6">
    <source>
        <dbReference type="Proteomes" id="UP000276133"/>
    </source>
</evidence>
<dbReference type="InterPro" id="IPR001660">
    <property type="entry name" value="SAM"/>
</dbReference>
<organism evidence="5 6">
    <name type="scientific">Brachionus plicatilis</name>
    <name type="common">Marine rotifer</name>
    <name type="synonym">Brachionus muelleri</name>
    <dbReference type="NCBI Taxonomy" id="10195"/>
    <lineage>
        <taxon>Eukaryota</taxon>
        <taxon>Metazoa</taxon>
        <taxon>Spiralia</taxon>
        <taxon>Gnathifera</taxon>
        <taxon>Rotifera</taxon>
        <taxon>Eurotatoria</taxon>
        <taxon>Monogononta</taxon>
        <taxon>Pseudotrocha</taxon>
        <taxon>Ploima</taxon>
        <taxon>Brachionidae</taxon>
        <taxon>Brachionus</taxon>
    </lineage>
</organism>
<dbReference type="InterPro" id="IPR013761">
    <property type="entry name" value="SAM/pointed_sf"/>
</dbReference>
<dbReference type="PANTHER" id="PTHR12587:SF14">
    <property type="entry name" value="AT31531P"/>
    <property type="match status" value="1"/>
</dbReference>
<dbReference type="EMBL" id="REGN01003976">
    <property type="protein sequence ID" value="RNA19784.1"/>
    <property type="molecule type" value="Genomic_DNA"/>
</dbReference>
<proteinExistence type="predicted"/>
<evidence type="ECO:0000313" key="5">
    <source>
        <dbReference type="EMBL" id="RNA19784.1"/>
    </source>
</evidence>
<dbReference type="GO" id="GO:0007528">
    <property type="term" value="P:neuromuscular junction development"/>
    <property type="evidence" value="ECO:0007669"/>
    <property type="project" value="TreeGrafter"/>
</dbReference>
<evidence type="ECO:0000256" key="3">
    <source>
        <dbReference type="SAM" id="MobiDB-lite"/>
    </source>
</evidence>
<accession>A0A3M7R8N7</accession>
<dbReference type="Gene3D" id="1.10.150.50">
    <property type="entry name" value="Transcription Factor, Ets-1"/>
    <property type="match status" value="3"/>
</dbReference>
<keyword evidence="1" id="KW-0677">Repeat</keyword>
<dbReference type="SMART" id="SM00454">
    <property type="entry name" value="SAM"/>
    <property type="match status" value="3"/>
</dbReference>
<dbReference type="STRING" id="10195.A0A3M7R8N7"/>
<dbReference type="SUPFAM" id="SSF47769">
    <property type="entry name" value="SAM/Pointed domain"/>
    <property type="match status" value="3"/>
</dbReference>
<dbReference type="AlphaFoldDB" id="A0A3M7R8N7"/>
<feature type="domain" description="SAM" evidence="4">
    <location>
        <begin position="136"/>
        <end position="194"/>
    </location>
</feature>
<dbReference type="Pfam" id="PF07647">
    <property type="entry name" value="SAM_2"/>
    <property type="match status" value="1"/>
</dbReference>
<feature type="domain" description="SAM" evidence="4">
    <location>
        <begin position="52"/>
        <end position="118"/>
    </location>
</feature>
<dbReference type="OrthoDB" id="6516566at2759"/>
<dbReference type="FunFam" id="1.10.150.50:FF:000005">
    <property type="entry name" value="Liprin-beta-1 isoform 1"/>
    <property type="match status" value="1"/>
</dbReference>